<dbReference type="Proteomes" id="UP000053947">
    <property type="component" value="Unassembled WGS sequence"/>
</dbReference>
<keyword evidence="1" id="KW-0472">Membrane</keyword>
<name>A0A0W0GKX1_9CHLR</name>
<reference evidence="2 3" key="1">
    <citation type="submission" date="2015-06" db="EMBL/GenBank/DDBJ databases">
        <title>Genome sequence of the organohalide-respiring Dehalogenimonas alkenigignens type strain (IP3-3T).</title>
        <authorList>
            <person name="Key T.A."/>
            <person name="Richmond D.P."/>
            <person name="Bowman K.S."/>
            <person name="Cho Y.-J."/>
            <person name="Chun J."/>
            <person name="da Costa M.S."/>
            <person name="Rainey F.A."/>
            <person name="Moe W.M."/>
        </authorList>
    </citation>
    <scope>NUCLEOTIDE SEQUENCE [LARGE SCALE GENOMIC DNA]</scope>
    <source>
        <strain evidence="2 3">IP3-3</strain>
    </source>
</reference>
<dbReference type="STRING" id="1217799.DEALK_01240"/>
<evidence type="ECO:0000313" key="2">
    <source>
        <dbReference type="EMBL" id="KTB49212.1"/>
    </source>
</evidence>
<sequence>MDASTWWGIGLIAYAVLVLAIAFFKPGPIWRTGKIQGFVKLLGEKGTVIFFVIFALIAAGVGIALLV</sequence>
<feature type="transmembrane region" description="Helical" evidence="1">
    <location>
        <begin position="46"/>
        <end position="66"/>
    </location>
</feature>
<protein>
    <submittedName>
        <fullName evidence="2">Uncharacterized protein</fullName>
    </submittedName>
</protein>
<keyword evidence="1" id="KW-0812">Transmembrane</keyword>
<proteinExistence type="predicted"/>
<dbReference type="EMBL" id="LFDV01000001">
    <property type="protein sequence ID" value="KTB49212.1"/>
    <property type="molecule type" value="Genomic_DNA"/>
</dbReference>
<comment type="caution">
    <text evidence="2">The sequence shown here is derived from an EMBL/GenBank/DDBJ whole genome shotgun (WGS) entry which is preliminary data.</text>
</comment>
<keyword evidence="3" id="KW-1185">Reference proteome</keyword>
<organism evidence="2 3">
    <name type="scientific">Dehalogenimonas alkenigignens</name>
    <dbReference type="NCBI Taxonomy" id="1217799"/>
    <lineage>
        <taxon>Bacteria</taxon>
        <taxon>Bacillati</taxon>
        <taxon>Chloroflexota</taxon>
        <taxon>Dehalococcoidia</taxon>
        <taxon>Dehalococcoidales</taxon>
        <taxon>Dehalococcoidaceae</taxon>
        <taxon>Dehalogenimonas</taxon>
    </lineage>
</organism>
<feature type="transmembrane region" description="Helical" evidence="1">
    <location>
        <begin position="6"/>
        <end position="25"/>
    </location>
</feature>
<keyword evidence="1" id="KW-1133">Transmembrane helix</keyword>
<gene>
    <name evidence="2" type="ORF">DEALK_01240</name>
</gene>
<evidence type="ECO:0000313" key="3">
    <source>
        <dbReference type="Proteomes" id="UP000053947"/>
    </source>
</evidence>
<accession>A0A0W0GKX1</accession>
<dbReference type="AlphaFoldDB" id="A0A0W0GKX1"/>
<evidence type="ECO:0000256" key="1">
    <source>
        <dbReference type="SAM" id="Phobius"/>
    </source>
</evidence>